<gene>
    <name evidence="1" type="ORF">HMPREF1043_2302</name>
</gene>
<name>I0SGS6_STRAP</name>
<keyword evidence="2" id="KW-1185">Reference proteome</keyword>
<sequence>MTAKGNVFYFSFIFYYLKIKNNFLGHLPRKPLKYFILKR</sequence>
<proteinExistence type="predicted"/>
<dbReference type="EMBL" id="AICP01000035">
    <property type="protein sequence ID" value="EID22579.1"/>
    <property type="molecule type" value="Genomic_DNA"/>
</dbReference>
<dbReference type="Proteomes" id="UP000003245">
    <property type="component" value="Unassembled WGS sequence"/>
</dbReference>
<evidence type="ECO:0000313" key="2">
    <source>
        <dbReference type="Proteomes" id="UP000003245"/>
    </source>
</evidence>
<comment type="caution">
    <text evidence="1">The sequence shown here is derived from an EMBL/GenBank/DDBJ whole genome shotgun (WGS) entry which is preliminary data.</text>
</comment>
<accession>I0SGS6</accession>
<organism evidence="1 2">
    <name type="scientific">Streptococcus anginosus subsp. whileyi CCUG 39159</name>
    <dbReference type="NCBI Taxonomy" id="1095729"/>
    <lineage>
        <taxon>Bacteria</taxon>
        <taxon>Bacillati</taxon>
        <taxon>Bacillota</taxon>
        <taxon>Bacilli</taxon>
        <taxon>Lactobacillales</taxon>
        <taxon>Streptococcaceae</taxon>
        <taxon>Streptococcus</taxon>
        <taxon>Streptococcus anginosus group</taxon>
    </lineage>
</organism>
<protein>
    <submittedName>
        <fullName evidence="1">Uncharacterized protein</fullName>
    </submittedName>
</protein>
<dbReference type="AlphaFoldDB" id="I0SGS6"/>
<reference evidence="1 2" key="1">
    <citation type="submission" date="2012-01" db="EMBL/GenBank/DDBJ databases">
        <authorList>
            <person name="Harkins D.M."/>
            <person name="Madupu R."/>
            <person name="Durkin A.S."/>
            <person name="Torralba M."/>
            <person name="Methe B."/>
            <person name="Sutton G.G."/>
            <person name="Nelson K.E."/>
        </authorList>
    </citation>
    <scope>NUCLEOTIDE SEQUENCE [LARGE SCALE GENOMIC DNA]</scope>
    <source>
        <strain evidence="1 2">CCUG 39159</strain>
    </source>
</reference>
<evidence type="ECO:0000313" key="1">
    <source>
        <dbReference type="EMBL" id="EID22579.1"/>
    </source>
</evidence>